<dbReference type="GO" id="GO:0008237">
    <property type="term" value="F:metallopeptidase activity"/>
    <property type="evidence" value="ECO:0007669"/>
    <property type="project" value="UniProtKB-KW"/>
</dbReference>
<feature type="chain" id="PRO_5002989042" description="Peptidase M43 pregnancy-associated plasma-A domain-containing protein" evidence="11">
    <location>
        <begin position="19"/>
        <end position="368"/>
    </location>
</feature>
<proteinExistence type="inferred from homology"/>
<gene>
    <name evidence="13" type="ORF">NECHADRAFT_88270</name>
</gene>
<dbReference type="InParanoid" id="C7ZE02"/>
<evidence type="ECO:0000256" key="5">
    <source>
        <dbReference type="ARBA" id="ARBA00022729"/>
    </source>
</evidence>
<dbReference type="PANTHER" id="PTHR47466">
    <property type="match status" value="1"/>
</dbReference>
<dbReference type="InterPro" id="IPR008754">
    <property type="entry name" value="Peptidase_M43"/>
</dbReference>
<keyword evidence="4" id="KW-0479">Metal-binding</keyword>
<keyword evidence="9" id="KW-1015">Disulfide bond</keyword>
<reference evidence="13 14" key="1">
    <citation type="journal article" date="2009" name="PLoS Genet.">
        <title>The genome of Nectria haematococca: contribution of supernumerary chromosomes to gene expansion.</title>
        <authorList>
            <person name="Coleman J.J."/>
            <person name="Rounsley S.D."/>
            <person name="Rodriguez-Carres M."/>
            <person name="Kuo A."/>
            <person name="Wasmann C.C."/>
            <person name="Grimwood J."/>
            <person name="Schmutz J."/>
            <person name="Taga M."/>
            <person name="White G.J."/>
            <person name="Zhou S."/>
            <person name="Schwartz D.C."/>
            <person name="Freitag M."/>
            <person name="Ma L.J."/>
            <person name="Danchin E.G."/>
            <person name="Henrissat B."/>
            <person name="Coutinho P.M."/>
            <person name="Nelson D.R."/>
            <person name="Straney D."/>
            <person name="Napoli C.A."/>
            <person name="Barker B.M."/>
            <person name="Gribskov M."/>
            <person name="Rep M."/>
            <person name="Kroken S."/>
            <person name="Molnar I."/>
            <person name="Rensing C."/>
            <person name="Kennell J.C."/>
            <person name="Zamora J."/>
            <person name="Farman M.L."/>
            <person name="Selker E.U."/>
            <person name="Salamov A."/>
            <person name="Shapiro H."/>
            <person name="Pangilinan J."/>
            <person name="Lindquist E."/>
            <person name="Lamers C."/>
            <person name="Grigoriev I.V."/>
            <person name="Geiser D.M."/>
            <person name="Covert S.F."/>
            <person name="Temporini E."/>
            <person name="Vanetten H.D."/>
        </authorList>
    </citation>
    <scope>NUCLEOTIDE SEQUENCE [LARGE SCALE GENOMIC DNA]</scope>
    <source>
        <strain evidence="14">ATCC MYA-4622 / CBS 123669 / FGSC 9596 / NRRL 45880 / 77-13-4</strain>
    </source>
</reference>
<evidence type="ECO:0000256" key="9">
    <source>
        <dbReference type="ARBA" id="ARBA00023157"/>
    </source>
</evidence>
<name>C7ZE02_FUSV7</name>
<dbReference type="HOGENOM" id="CLU_752456_0_0_1"/>
<evidence type="ECO:0000259" key="12">
    <source>
        <dbReference type="Pfam" id="PF05572"/>
    </source>
</evidence>
<dbReference type="KEGG" id="nhe:NECHADRAFT_88270"/>
<keyword evidence="10" id="KW-1133">Transmembrane helix</keyword>
<dbReference type="InterPro" id="IPR024079">
    <property type="entry name" value="MetalloPept_cat_dom_sf"/>
</dbReference>
<feature type="domain" description="Peptidase M43 pregnancy-associated plasma-A" evidence="12">
    <location>
        <begin position="193"/>
        <end position="267"/>
    </location>
</feature>
<dbReference type="CDD" id="cd04275">
    <property type="entry name" value="ZnMc_pappalysin_like"/>
    <property type="match status" value="1"/>
</dbReference>
<evidence type="ECO:0000256" key="2">
    <source>
        <dbReference type="ARBA" id="ARBA00008721"/>
    </source>
</evidence>
<dbReference type="Proteomes" id="UP000005206">
    <property type="component" value="Chromosome 13"/>
</dbReference>
<dbReference type="Pfam" id="PF05572">
    <property type="entry name" value="Peptidase_M43"/>
    <property type="match status" value="1"/>
</dbReference>
<evidence type="ECO:0000313" key="14">
    <source>
        <dbReference type="Proteomes" id="UP000005206"/>
    </source>
</evidence>
<dbReference type="GO" id="GO:0046872">
    <property type="term" value="F:metal ion binding"/>
    <property type="evidence" value="ECO:0007669"/>
    <property type="project" value="UniProtKB-KW"/>
</dbReference>
<dbReference type="GeneID" id="9669751"/>
<dbReference type="RefSeq" id="XP_003043531.1">
    <property type="nucleotide sequence ID" value="XM_003043485.1"/>
</dbReference>
<dbReference type="GO" id="GO:0006508">
    <property type="term" value="P:proteolysis"/>
    <property type="evidence" value="ECO:0007669"/>
    <property type="project" value="UniProtKB-KW"/>
</dbReference>
<dbReference type="OMA" id="DTWFHII"/>
<dbReference type="eggNOG" id="ENOG502RYKG">
    <property type="taxonomic scope" value="Eukaryota"/>
</dbReference>
<dbReference type="Gene3D" id="3.40.390.10">
    <property type="entry name" value="Collagenase (Catalytic Domain)"/>
    <property type="match status" value="1"/>
</dbReference>
<comment type="similarity">
    <text evidence="2">Belongs to the peptidase M43B family.</text>
</comment>
<dbReference type="PANTHER" id="PTHR47466:SF1">
    <property type="entry name" value="METALLOPROTEASE MEP1 (AFU_ORTHOLOGUE AFUA_1G07730)-RELATED"/>
    <property type="match status" value="1"/>
</dbReference>
<keyword evidence="10" id="KW-0472">Membrane</keyword>
<feature type="transmembrane region" description="Helical" evidence="10">
    <location>
        <begin position="325"/>
        <end position="344"/>
    </location>
</feature>
<evidence type="ECO:0000256" key="6">
    <source>
        <dbReference type="ARBA" id="ARBA00022801"/>
    </source>
</evidence>
<keyword evidence="10" id="KW-0812">Transmembrane</keyword>
<keyword evidence="3" id="KW-0645">Protease</keyword>
<keyword evidence="5 11" id="KW-0732">Signal</keyword>
<keyword evidence="8" id="KW-0482">Metalloprotease</keyword>
<comment type="function">
    <text evidence="1">Secreted metalloproteinase that allows assimilation of proteinaceous substrates.</text>
</comment>
<feature type="signal peptide" evidence="11">
    <location>
        <begin position="1"/>
        <end position="18"/>
    </location>
</feature>
<keyword evidence="14" id="KW-1185">Reference proteome</keyword>
<dbReference type="OrthoDB" id="536211at2759"/>
<evidence type="ECO:0000313" key="13">
    <source>
        <dbReference type="EMBL" id="EEU37818.1"/>
    </source>
</evidence>
<keyword evidence="7" id="KW-0862">Zinc</keyword>
<dbReference type="STRING" id="660122.C7ZE02"/>
<accession>C7ZE02</accession>
<dbReference type="SUPFAM" id="SSF55486">
    <property type="entry name" value="Metalloproteases ('zincins'), catalytic domain"/>
    <property type="match status" value="1"/>
</dbReference>
<protein>
    <recommendedName>
        <fullName evidence="12">Peptidase M43 pregnancy-associated plasma-A domain-containing protein</fullName>
    </recommendedName>
</protein>
<keyword evidence="6" id="KW-0378">Hydrolase</keyword>
<evidence type="ECO:0000256" key="4">
    <source>
        <dbReference type="ARBA" id="ARBA00022723"/>
    </source>
</evidence>
<dbReference type="AlphaFoldDB" id="C7ZE02"/>
<evidence type="ECO:0000256" key="11">
    <source>
        <dbReference type="SAM" id="SignalP"/>
    </source>
</evidence>
<evidence type="ECO:0000256" key="8">
    <source>
        <dbReference type="ARBA" id="ARBA00023049"/>
    </source>
</evidence>
<organism evidence="13 14">
    <name type="scientific">Fusarium vanettenii (strain ATCC MYA-4622 / CBS 123669 / FGSC 9596 / NRRL 45880 / 77-13-4)</name>
    <name type="common">Fusarium solani subsp. pisi</name>
    <dbReference type="NCBI Taxonomy" id="660122"/>
    <lineage>
        <taxon>Eukaryota</taxon>
        <taxon>Fungi</taxon>
        <taxon>Dikarya</taxon>
        <taxon>Ascomycota</taxon>
        <taxon>Pezizomycotina</taxon>
        <taxon>Sordariomycetes</taxon>
        <taxon>Hypocreomycetidae</taxon>
        <taxon>Hypocreales</taxon>
        <taxon>Nectriaceae</taxon>
        <taxon>Fusarium</taxon>
        <taxon>Fusarium solani species complex</taxon>
        <taxon>Fusarium vanettenii</taxon>
    </lineage>
</organism>
<evidence type="ECO:0000256" key="3">
    <source>
        <dbReference type="ARBA" id="ARBA00022670"/>
    </source>
</evidence>
<dbReference type="EMBL" id="GG698920">
    <property type="protein sequence ID" value="EEU37818.1"/>
    <property type="molecule type" value="Genomic_DNA"/>
</dbReference>
<dbReference type="VEuPathDB" id="FungiDB:NECHADRAFT_88270"/>
<evidence type="ECO:0000256" key="10">
    <source>
        <dbReference type="SAM" id="Phobius"/>
    </source>
</evidence>
<sequence>MFLSSLFFVTSLLGSASASWCAAEDPSADVLSTIRALRDAERDKSFTLSRRQDDPIDIPVYMHAVVNTTNEDTVLDSNILEAQLAVISDRFAPHGISFTLQGIDRLVDDDLSRGYTSLAWSGHLVSSRKGDYATLNLWYVTNMDPSIGGGCSIPNANTPPGSILARLDGCTLQGYSVPGGRFNGTTYLGEISVHEIGHWLGLLHTFDGESCTGNGDYIDDTPAEKSYEFMACPIGKDTCPDQPGLDPIDNFMDYSGDGCWNNFTPGQKSLEVPSFMSNAPRRNPPGVFSAVIELMATSEEVKNVRYGNEEAVSRPRLPHPPPRSLYLAGVLTTNLITLGLWSWAKRKSSGMSRFFPQTLGTLQLLPEG</sequence>
<evidence type="ECO:0000256" key="1">
    <source>
        <dbReference type="ARBA" id="ARBA00003174"/>
    </source>
</evidence>
<evidence type="ECO:0000256" key="7">
    <source>
        <dbReference type="ARBA" id="ARBA00022833"/>
    </source>
</evidence>